<name>A0A5N0E299_9NOCA</name>
<comment type="caution">
    <text evidence="3">The sequence shown here is derived from an EMBL/GenBank/DDBJ whole genome shotgun (WGS) entry which is preliminary data.</text>
</comment>
<evidence type="ECO:0000313" key="4">
    <source>
        <dbReference type="Proteomes" id="UP000323876"/>
    </source>
</evidence>
<dbReference type="EMBL" id="VXLC01000031">
    <property type="protein sequence ID" value="KAA8881871.1"/>
    <property type="molecule type" value="Genomic_DNA"/>
</dbReference>
<dbReference type="Proteomes" id="UP000323876">
    <property type="component" value="Unassembled WGS sequence"/>
</dbReference>
<feature type="compositionally biased region" description="Low complexity" evidence="1">
    <location>
        <begin position="255"/>
        <end position="272"/>
    </location>
</feature>
<feature type="domain" description="Transglycosylase SLT" evidence="2">
    <location>
        <begin position="307"/>
        <end position="383"/>
    </location>
</feature>
<dbReference type="SUPFAM" id="SSF53955">
    <property type="entry name" value="Lysozyme-like"/>
    <property type="match status" value="1"/>
</dbReference>
<dbReference type="InterPro" id="IPR008258">
    <property type="entry name" value="Transglycosylase_SLT_dom_1"/>
</dbReference>
<dbReference type="Gene3D" id="1.10.530.10">
    <property type="match status" value="1"/>
</dbReference>
<accession>A0A5N0E299</accession>
<evidence type="ECO:0000256" key="1">
    <source>
        <dbReference type="SAM" id="MobiDB-lite"/>
    </source>
</evidence>
<protein>
    <submittedName>
        <fullName evidence="3">Transglycosylase SLT domain-containing protein</fullName>
    </submittedName>
</protein>
<evidence type="ECO:0000259" key="2">
    <source>
        <dbReference type="Pfam" id="PF01464"/>
    </source>
</evidence>
<dbReference type="InterPro" id="IPR023346">
    <property type="entry name" value="Lysozyme-like_dom_sf"/>
</dbReference>
<evidence type="ECO:0000313" key="3">
    <source>
        <dbReference type="EMBL" id="KAA8881871.1"/>
    </source>
</evidence>
<dbReference type="Pfam" id="PF01464">
    <property type="entry name" value="SLT"/>
    <property type="match status" value="1"/>
</dbReference>
<sequence length="407" mass="43073">MLPPGRIVPSERGKDGAVRTRGRYRRLGSRVSGRPMTAAETMTHFWLVELSPPTGARPGLVALIEAARQTIQTSVDRLGAGTPSKAPEFQQLLRDKGLADSQNVSTTTETYNAEKLPALEEVKTELRRQDESVDTSAYETRGVTGDTLATIQSAVHQLQGILGATPAPPPGQQYLPVIVEAPLIHAVFHTVDTVETAMRGATDRVQKLADDIASAAPIYTAHGNTTGAGNGGGIGNGSGVGGGYPMTGPPQIRHASPARARYSSAGSSRSPGGIYGSPTAGIHRPDIETTMDKALDALGIFDPAARENWKRGYRVLIERESGGDPDSVNTTDSNAAAGTPSRGLTQTIPDTFRHNHVDGTSWSITDPVANVAASMQYVINQYGVARDGHDLQALVQQADPTRNPKGY</sequence>
<feature type="region of interest" description="Disordered" evidence="1">
    <location>
        <begin position="253"/>
        <end position="278"/>
    </location>
</feature>
<feature type="compositionally biased region" description="Polar residues" evidence="1">
    <location>
        <begin position="327"/>
        <end position="347"/>
    </location>
</feature>
<gene>
    <name evidence="3" type="ORF">F3087_40075</name>
</gene>
<keyword evidence="4" id="KW-1185">Reference proteome</keyword>
<reference evidence="3 4" key="1">
    <citation type="submission" date="2019-09" db="EMBL/GenBank/DDBJ databases">
        <authorList>
            <person name="Wang X."/>
        </authorList>
    </citation>
    <scope>NUCLEOTIDE SEQUENCE [LARGE SCALE GENOMIC DNA]</scope>
    <source>
        <strain evidence="3 4">CICC 11023</strain>
    </source>
</reference>
<dbReference type="OrthoDB" id="4629613at2"/>
<proteinExistence type="predicted"/>
<organism evidence="3 4">
    <name type="scientific">Nocardia colli</name>
    <dbReference type="NCBI Taxonomy" id="2545717"/>
    <lineage>
        <taxon>Bacteria</taxon>
        <taxon>Bacillati</taxon>
        <taxon>Actinomycetota</taxon>
        <taxon>Actinomycetes</taxon>
        <taxon>Mycobacteriales</taxon>
        <taxon>Nocardiaceae</taxon>
        <taxon>Nocardia</taxon>
    </lineage>
</organism>
<feature type="region of interest" description="Disordered" evidence="1">
    <location>
        <begin position="320"/>
        <end position="347"/>
    </location>
</feature>
<dbReference type="AlphaFoldDB" id="A0A5N0E299"/>